<dbReference type="AlphaFoldDB" id="A0AAV6X560"/>
<feature type="compositionally biased region" description="Basic and acidic residues" evidence="2">
    <location>
        <begin position="649"/>
        <end position="672"/>
    </location>
</feature>
<feature type="region of interest" description="Disordered" evidence="2">
    <location>
        <begin position="395"/>
        <end position="432"/>
    </location>
</feature>
<dbReference type="GO" id="GO:1900150">
    <property type="term" value="P:regulation of defense response to fungus"/>
    <property type="evidence" value="ECO:0007669"/>
    <property type="project" value="InterPro"/>
</dbReference>
<comment type="caution">
    <text evidence="5">The sequence shown here is derived from an EMBL/GenBank/DDBJ whole genome shotgun (WGS) entry which is preliminary data.</text>
</comment>
<dbReference type="EMBL" id="WHWC01000010">
    <property type="protein sequence ID" value="KAG8375077.1"/>
    <property type="molecule type" value="Genomic_DNA"/>
</dbReference>
<dbReference type="InterPro" id="IPR021480">
    <property type="entry name" value="Zinc_ribbon_12"/>
</dbReference>
<keyword evidence="6" id="KW-1185">Reference proteome</keyword>
<feature type="region of interest" description="Disordered" evidence="2">
    <location>
        <begin position="540"/>
        <end position="676"/>
    </location>
</feature>
<dbReference type="PANTHER" id="PTHR31105:SF42">
    <property type="entry name" value="OS02G0258300 PROTEIN"/>
    <property type="match status" value="1"/>
</dbReference>
<keyword evidence="1" id="KW-0175">Coiled coil</keyword>
<evidence type="ECO:0000256" key="1">
    <source>
        <dbReference type="SAM" id="Coils"/>
    </source>
</evidence>
<dbReference type="Proteomes" id="UP000826271">
    <property type="component" value="Unassembled WGS sequence"/>
</dbReference>
<name>A0AAV6X560_9LAMI</name>
<evidence type="ECO:0000259" key="4">
    <source>
        <dbReference type="Pfam" id="PF22910"/>
    </source>
</evidence>
<gene>
    <name evidence="5" type="ORF">BUALT_Bualt10G0062700</name>
</gene>
<organism evidence="5 6">
    <name type="scientific">Buddleja alternifolia</name>
    <dbReference type="NCBI Taxonomy" id="168488"/>
    <lineage>
        <taxon>Eukaryota</taxon>
        <taxon>Viridiplantae</taxon>
        <taxon>Streptophyta</taxon>
        <taxon>Embryophyta</taxon>
        <taxon>Tracheophyta</taxon>
        <taxon>Spermatophyta</taxon>
        <taxon>Magnoliopsida</taxon>
        <taxon>eudicotyledons</taxon>
        <taxon>Gunneridae</taxon>
        <taxon>Pentapetalae</taxon>
        <taxon>asterids</taxon>
        <taxon>lamiids</taxon>
        <taxon>Lamiales</taxon>
        <taxon>Scrophulariaceae</taxon>
        <taxon>Buddlejeae</taxon>
        <taxon>Buddleja</taxon>
    </lineage>
</organism>
<dbReference type="InterPro" id="IPR040244">
    <property type="entry name" value="EDR4-like"/>
</dbReference>
<feature type="compositionally biased region" description="Polar residues" evidence="2">
    <location>
        <begin position="559"/>
        <end position="572"/>
    </location>
</feature>
<accession>A0AAV6X560</accession>
<feature type="coiled-coil region" evidence="1">
    <location>
        <begin position="231"/>
        <end position="258"/>
    </location>
</feature>
<evidence type="ECO:0000313" key="5">
    <source>
        <dbReference type="EMBL" id="KAG8375077.1"/>
    </source>
</evidence>
<evidence type="ECO:0000313" key="6">
    <source>
        <dbReference type="Proteomes" id="UP000826271"/>
    </source>
</evidence>
<sequence>MEVAANVRLVRCPKCENLLPELPNISLYKCGGCGAVLKAKKKGLLEDELSADVKGLGISEAGGIINASEVHMETAEGIERSRVERIHNERVVSNDSLESHYETDSDVSRRGKERIKRVEQFDDDYGSYAHGLVRNRNHGTDFDLNVNRAEYVNFHGEHAFNDIRDPMESSRSRPVVDQWSVKNKGPMVSRGRFDAFVHHGEGPSSYGMNSYYEHGERSRYPSRDLDGLAGVENLENGRAELLRKLDELKDQLSRSCDMTEIPKERIVSPTPPDPYSRHGVNKQPFVPDEMGALYGRQTPYTDRYGSSLRDPYPQRGYPHEFPEYANTYQPEMLRRPPHHPQYQYMHHSYNEHFAGHYGNVNNDPFMLHPHENFLHHPTCSCVHCYNKNRHLPPKVDPSGLYNGRSLYEPSNPNYHQHPNPPRYGPQDNISRGSNLHNCRESLPLYSSDMDSETNGFNRHRPRKAVVAHRNGRVCRPVAGGAPFIACSNCFESLKLPSKHISFAKNQQKMKCGACSSITLFKIGNNGFIASVSANVDQIPTEIDNGSPTEDENVRYCRGGSNSTDTNACSNNFDESHPEISPTDKKSHSSESEKQFDHLSSTSSLSEEDQIPEKFLPPKKHDSPSAELSLSKDEPIPHHDHSSDNILVSRFDKGNESKRSELERNVFGRDTSRQDSVNATVASEMDVSLNEFSNSCVSQDSVETSKEDHPRVNKRGESFFAGLMKKSFTKPNQNVEVGESQVSINGHFIPDRVVKKAEKLAGPIQPGDYWYDIQAGFWGVMGHPCLGIIMPNIEEFNYPIPENCAAGNTGVFVNGRELHQKDFDLLVSRGLPNIRDGSYIVEISGKVVDEHTGKELDGLGKLAPTVERAKHGFGMKVPRFIAELQRQMQVH</sequence>
<feature type="compositionally biased region" description="Basic and acidic residues" evidence="2">
    <location>
        <begin position="618"/>
        <end position="642"/>
    </location>
</feature>
<feature type="domain" description="Probable zinc-ribbon" evidence="3">
    <location>
        <begin position="478"/>
        <end position="522"/>
    </location>
</feature>
<dbReference type="PANTHER" id="PTHR31105">
    <property type="entry name" value="EXTRA-LARGE G-PROTEIN-LIKE"/>
    <property type="match status" value="1"/>
</dbReference>
<dbReference type="Pfam" id="PF11331">
    <property type="entry name" value="Zn_ribbon_12"/>
    <property type="match status" value="1"/>
</dbReference>
<reference evidence="5" key="1">
    <citation type="submission" date="2019-10" db="EMBL/GenBank/DDBJ databases">
        <authorList>
            <person name="Zhang R."/>
            <person name="Pan Y."/>
            <person name="Wang J."/>
            <person name="Ma R."/>
            <person name="Yu S."/>
        </authorList>
    </citation>
    <scope>NUCLEOTIDE SEQUENCE</scope>
    <source>
        <strain evidence="5">LA-IB0</strain>
        <tissue evidence="5">Leaf</tissue>
    </source>
</reference>
<proteinExistence type="predicted"/>
<evidence type="ECO:0000259" key="3">
    <source>
        <dbReference type="Pfam" id="PF11331"/>
    </source>
</evidence>
<dbReference type="InterPro" id="IPR055126">
    <property type="entry name" value="EDR4-like_N"/>
</dbReference>
<evidence type="ECO:0008006" key="7">
    <source>
        <dbReference type="Google" id="ProtNLM"/>
    </source>
</evidence>
<protein>
    <recommendedName>
        <fullName evidence="7">Zinc-ribbon domain-containing protein</fullName>
    </recommendedName>
</protein>
<feature type="domain" description="Enhanced disease resistance 4-like N-terminal" evidence="4">
    <location>
        <begin position="6"/>
        <end position="39"/>
    </location>
</feature>
<evidence type="ECO:0000256" key="2">
    <source>
        <dbReference type="SAM" id="MobiDB-lite"/>
    </source>
</evidence>
<dbReference type="Pfam" id="PF22910">
    <property type="entry name" value="EDR4-like_1st"/>
    <property type="match status" value="1"/>
</dbReference>
<feature type="compositionally biased region" description="Basic and acidic residues" evidence="2">
    <location>
        <begin position="573"/>
        <end position="596"/>
    </location>
</feature>